<comment type="caution">
    <text evidence="1">The sequence shown here is derived from an EMBL/GenBank/DDBJ whole genome shotgun (WGS) entry which is preliminary data.</text>
</comment>
<evidence type="ECO:0000313" key="2">
    <source>
        <dbReference type="Proteomes" id="UP000770717"/>
    </source>
</evidence>
<sequence length="87" mass="9594">MVPVSPKHPLPGNPSFRGVPSFILWASHHCRWSGSSLLTSLGYVIHLRFPPSTRPIFLVPAALFWPPNLFPELSSPLGLLLLHSCSL</sequence>
<evidence type="ECO:0000313" key="1">
    <source>
        <dbReference type="EMBL" id="KAG9476395.1"/>
    </source>
</evidence>
<dbReference type="EMBL" id="WNTK01000011">
    <property type="protein sequence ID" value="KAG9476395.1"/>
    <property type="molecule type" value="Genomic_DNA"/>
</dbReference>
<proteinExistence type="predicted"/>
<keyword evidence="2" id="KW-1185">Reference proteome</keyword>
<dbReference type="AlphaFoldDB" id="A0A8J6EWK7"/>
<organism evidence="1 2">
    <name type="scientific">Eleutherodactylus coqui</name>
    <name type="common">Puerto Rican coqui</name>
    <dbReference type="NCBI Taxonomy" id="57060"/>
    <lineage>
        <taxon>Eukaryota</taxon>
        <taxon>Metazoa</taxon>
        <taxon>Chordata</taxon>
        <taxon>Craniata</taxon>
        <taxon>Vertebrata</taxon>
        <taxon>Euteleostomi</taxon>
        <taxon>Amphibia</taxon>
        <taxon>Batrachia</taxon>
        <taxon>Anura</taxon>
        <taxon>Neobatrachia</taxon>
        <taxon>Hyloidea</taxon>
        <taxon>Eleutherodactylidae</taxon>
        <taxon>Eleutherodactylinae</taxon>
        <taxon>Eleutherodactylus</taxon>
        <taxon>Eleutherodactylus</taxon>
    </lineage>
</organism>
<dbReference type="Proteomes" id="UP000770717">
    <property type="component" value="Unassembled WGS sequence"/>
</dbReference>
<accession>A0A8J6EWK7</accession>
<protein>
    <submittedName>
        <fullName evidence="1">Uncharacterized protein</fullName>
    </submittedName>
</protein>
<gene>
    <name evidence="1" type="ORF">GDO78_003117</name>
</gene>
<reference evidence="1" key="1">
    <citation type="thesis" date="2020" institute="ProQuest LLC" country="789 East Eisenhower Parkway, Ann Arbor, MI, USA">
        <title>Comparative Genomics and Chromosome Evolution.</title>
        <authorList>
            <person name="Mudd A.B."/>
        </authorList>
    </citation>
    <scope>NUCLEOTIDE SEQUENCE</scope>
    <source>
        <strain evidence="1">HN-11 Male</strain>
        <tissue evidence="1">Kidney and liver</tissue>
    </source>
</reference>
<name>A0A8J6EWK7_ELECQ</name>